<dbReference type="EMBL" id="KZ382965">
    <property type="protein sequence ID" value="PIO56111.1"/>
    <property type="molecule type" value="Genomic_DNA"/>
</dbReference>
<accession>A0A2G9TDT1</accession>
<keyword evidence="3" id="KW-1185">Reference proteome</keyword>
<dbReference type="PANTHER" id="PTHR44298:SF1">
    <property type="entry name" value="DNAJ HOMOLOG SUBFAMILY B MEMBER 11"/>
    <property type="match status" value="1"/>
</dbReference>
<dbReference type="GO" id="GO:0051082">
    <property type="term" value="F:unfolded protein binding"/>
    <property type="evidence" value="ECO:0007669"/>
    <property type="project" value="InterPro"/>
</dbReference>
<gene>
    <name evidence="2" type="ORF">TELCIR_22494</name>
</gene>
<proteinExistence type="predicted"/>
<dbReference type="InterPro" id="IPR008971">
    <property type="entry name" value="HSP40/DnaJ_pept-bd"/>
</dbReference>
<feature type="domain" description="Chaperone DnaJ C-terminal" evidence="1">
    <location>
        <begin position="26"/>
        <end position="95"/>
    </location>
</feature>
<dbReference type="Pfam" id="PF01556">
    <property type="entry name" value="DnaJ_C"/>
    <property type="match status" value="1"/>
</dbReference>
<dbReference type="AlphaFoldDB" id="A0A2G9TDT1"/>
<protein>
    <recommendedName>
        <fullName evidence="1">Chaperone DnaJ C-terminal domain-containing protein</fullName>
    </recommendedName>
</protein>
<dbReference type="GO" id="GO:0005783">
    <property type="term" value="C:endoplasmic reticulum"/>
    <property type="evidence" value="ECO:0007669"/>
    <property type="project" value="TreeGrafter"/>
</dbReference>
<evidence type="ECO:0000259" key="1">
    <source>
        <dbReference type="Pfam" id="PF01556"/>
    </source>
</evidence>
<dbReference type="GO" id="GO:0006457">
    <property type="term" value="P:protein folding"/>
    <property type="evidence" value="ECO:0007669"/>
    <property type="project" value="InterPro"/>
</dbReference>
<dbReference type="Proteomes" id="UP000230423">
    <property type="component" value="Unassembled WGS sequence"/>
</dbReference>
<dbReference type="PANTHER" id="PTHR44298">
    <property type="entry name" value="DNAJ HOMOLOG SUBFAMILY B MEMBER 11"/>
    <property type="match status" value="1"/>
</dbReference>
<dbReference type="Gene3D" id="2.60.260.20">
    <property type="entry name" value="Urease metallochaperone UreE, N-terminal domain"/>
    <property type="match status" value="1"/>
</dbReference>
<organism evidence="2 3">
    <name type="scientific">Teladorsagia circumcincta</name>
    <name type="common">Brown stomach worm</name>
    <name type="synonym">Ostertagia circumcincta</name>
    <dbReference type="NCBI Taxonomy" id="45464"/>
    <lineage>
        <taxon>Eukaryota</taxon>
        <taxon>Metazoa</taxon>
        <taxon>Ecdysozoa</taxon>
        <taxon>Nematoda</taxon>
        <taxon>Chromadorea</taxon>
        <taxon>Rhabditida</taxon>
        <taxon>Rhabditina</taxon>
        <taxon>Rhabditomorpha</taxon>
        <taxon>Strongyloidea</taxon>
        <taxon>Trichostrongylidae</taxon>
        <taxon>Teladorsagia</taxon>
    </lineage>
</organism>
<dbReference type="InterPro" id="IPR051736">
    <property type="entry name" value="DnaJ-B11-like"/>
</dbReference>
<evidence type="ECO:0000313" key="3">
    <source>
        <dbReference type="Proteomes" id="UP000230423"/>
    </source>
</evidence>
<reference evidence="2 3" key="1">
    <citation type="submission" date="2015-09" db="EMBL/GenBank/DDBJ databases">
        <title>Draft genome of the parasitic nematode Teladorsagia circumcincta isolate WARC Sus (inbred).</title>
        <authorList>
            <person name="Mitreva M."/>
        </authorList>
    </citation>
    <scope>NUCLEOTIDE SEQUENCE [LARGE SCALE GENOMIC DNA]</scope>
    <source>
        <strain evidence="2 3">S</strain>
    </source>
</reference>
<dbReference type="OrthoDB" id="550424at2759"/>
<evidence type="ECO:0000313" key="2">
    <source>
        <dbReference type="EMBL" id="PIO56111.1"/>
    </source>
</evidence>
<dbReference type="SUPFAM" id="SSF49493">
    <property type="entry name" value="HSP40/DnaJ peptide-binding domain"/>
    <property type="match status" value="1"/>
</dbReference>
<dbReference type="GO" id="GO:0051787">
    <property type="term" value="F:misfolded protein binding"/>
    <property type="evidence" value="ECO:0007669"/>
    <property type="project" value="TreeGrafter"/>
</dbReference>
<name>A0A2G9TDT1_TELCI</name>
<dbReference type="InterPro" id="IPR002939">
    <property type="entry name" value="DnaJ_C"/>
</dbReference>
<sequence length="95" mass="10974">MSWYVRLDKNVLVACQISTKQLLYRLFEYEVFDYTVQVCDECPNVVLTQETRTLEIEVEVGAHDGHEQVFVGEGEPHIEGEPGDLKIRINVEKHP</sequence>
<feature type="non-terminal residue" evidence="2">
    <location>
        <position position="95"/>
    </location>
</feature>